<dbReference type="OrthoDB" id="4104638at2"/>
<evidence type="ECO:0000313" key="3">
    <source>
        <dbReference type="Proteomes" id="UP000193010"/>
    </source>
</evidence>
<dbReference type="InterPro" id="IPR029063">
    <property type="entry name" value="SAM-dependent_MTases_sf"/>
</dbReference>
<dbReference type="InterPro" id="IPR053188">
    <property type="entry name" value="FkbM_Methyltransferase"/>
</dbReference>
<name>A0A1X1UAQ4_MYCFL</name>
<keyword evidence="2" id="KW-0489">Methyltransferase</keyword>
<keyword evidence="3" id="KW-1185">Reference proteome</keyword>
<gene>
    <name evidence="2" type="ORF">AWC05_19500</name>
</gene>
<dbReference type="Pfam" id="PF05050">
    <property type="entry name" value="Methyltransf_21"/>
    <property type="match status" value="1"/>
</dbReference>
<accession>A0A1X1UAQ4</accession>
<dbReference type="EMBL" id="LQOV01000010">
    <property type="protein sequence ID" value="ORV53903.1"/>
    <property type="molecule type" value="Genomic_DNA"/>
</dbReference>
<dbReference type="GO" id="GO:0008171">
    <property type="term" value="F:O-methyltransferase activity"/>
    <property type="evidence" value="ECO:0007669"/>
    <property type="project" value="TreeGrafter"/>
</dbReference>
<proteinExistence type="predicted"/>
<protein>
    <submittedName>
        <fullName evidence="2">FkbM family methyltransferase</fullName>
    </submittedName>
</protein>
<dbReference type="AlphaFoldDB" id="A0A1X1UAQ4"/>
<keyword evidence="2" id="KW-0808">Transferase</keyword>
<dbReference type="PANTHER" id="PTHR36973:SF4">
    <property type="entry name" value="NODULATION PROTEIN"/>
    <property type="match status" value="1"/>
</dbReference>
<dbReference type="Proteomes" id="UP000193010">
    <property type="component" value="Unassembled WGS sequence"/>
</dbReference>
<feature type="domain" description="Methyltransferase FkbM" evidence="1">
    <location>
        <begin position="45"/>
        <end position="214"/>
    </location>
</feature>
<sequence length="245" mass="27141">MPLLDNARLIARGVSLEVPRYFSERAWKRQFVNQLKSRRVDAVLDVGANSGQYAMGLRKRGYKGRLISFEPLAGPFSDLQSNASKDPLWECRRHALGDVDGTISINVAGNSGESSSVLPMLKSHQDVFPAANYVGTEEVPIHRLDTVVSEILSPTDRIFLKIDVQGFEKQVLAGSKATLTDRCVGLQLELSFLPLYEGGMLIREALDLAYSLGFTLTGMLPCFTDIRNGRMLQADGIFFREDQNA</sequence>
<evidence type="ECO:0000313" key="2">
    <source>
        <dbReference type="EMBL" id="ORV53903.1"/>
    </source>
</evidence>
<dbReference type="SUPFAM" id="SSF53335">
    <property type="entry name" value="S-adenosyl-L-methionine-dependent methyltransferases"/>
    <property type="match status" value="1"/>
</dbReference>
<dbReference type="STRING" id="292462.AWC05_19500"/>
<dbReference type="GO" id="GO:0032259">
    <property type="term" value="P:methylation"/>
    <property type="evidence" value="ECO:0007669"/>
    <property type="project" value="UniProtKB-KW"/>
</dbReference>
<evidence type="ECO:0000259" key="1">
    <source>
        <dbReference type="Pfam" id="PF05050"/>
    </source>
</evidence>
<dbReference type="Gene3D" id="3.40.50.150">
    <property type="entry name" value="Vaccinia Virus protein VP39"/>
    <property type="match status" value="1"/>
</dbReference>
<dbReference type="PANTHER" id="PTHR36973">
    <property type="entry name" value="SLL1456 PROTEIN-RELATED"/>
    <property type="match status" value="1"/>
</dbReference>
<organism evidence="2 3">
    <name type="scientific">Mycobacterium florentinum</name>
    <dbReference type="NCBI Taxonomy" id="292462"/>
    <lineage>
        <taxon>Bacteria</taxon>
        <taxon>Bacillati</taxon>
        <taxon>Actinomycetota</taxon>
        <taxon>Actinomycetes</taxon>
        <taxon>Mycobacteriales</taxon>
        <taxon>Mycobacteriaceae</taxon>
        <taxon>Mycobacterium</taxon>
        <taxon>Mycobacterium simiae complex</taxon>
    </lineage>
</organism>
<dbReference type="NCBIfam" id="TIGR01444">
    <property type="entry name" value="fkbM_fam"/>
    <property type="match status" value="1"/>
</dbReference>
<comment type="caution">
    <text evidence="2">The sequence shown here is derived from an EMBL/GenBank/DDBJ whole genome shotgun (WGS) entry which is preliminary data.</text>
</comment>
<reference evidence="2 3" key="1">
    <citation type="submission" date="2016-01" db="EMBL/GenBank/DDBJ databases">
        <title>The new phylogeny of the genus Mycobacterium.</title>
        <authorList>
            <person name="Tarcisio F."/>
            <person name="Conor M."/>
            <person name="Antonella G."/>
            <person name="Elisabetta G."/>
            <person name="Giulia F.S."/>
            <person name="Sara T."/>
            <person name="Anna F."/>
            <person name="Clotilde B."/>
            <person name="Roberto B."/>
            <person name="Veronica D.S."/>
            <person name="Fabio R."/>
            <person name="Monica P."/>
            <person name="Olivier J."/>
            <person name="Enrico T."/>
            <person name="Nicola S."/>
        </authorList>
    </citation>
    <scope>NUCLEOTIDE SEQUENCE [LARGE SCALE GENOMIC DNA]</scope>
    <source>
        <strain evidence="2 3">DSM 44852</strain>
    </source>
</reference>
<dbReference type="InterPro" id="IPR006342">
    <property type="entry name" value="FkbM_mtfrase"/>
</dbReference>
<dbReference type="RefSeq" id="WP_085221860.1">
    <property type="nucleotide sequence ID" value="NZ_AP022576.1"/>
</dbReference>